<dbReference type="InterPro" id="IPR001650">
    <property type="entry name" value="Helicase_C-like"/>
</dbReference>
<dbReference type="GO" id="GO:0005730">
    <property type="term" value="C:nucleolus"/>
    <property type="evidence" value="ECO:0007669"/>
    <property type="project" value="UniProtKB-SubCell"/>
</dbReference>
<dbReference type="GO" id="GO:0003724">
    <property type="term" value="F:RNA helicase activity"/>
    <property type="evidence" value="ECO:0007669"/>
    <property type="project" value="UniProtKB-EC"/>
</dbReference>
<dbReference type="InterPro" id="IPR011545">
    <property type="entry name" value="DEAD/DEAH_box_helicase_dom"/>
</dbReference>
<dbReference type="PANTHER" id="PTHR47959:SF1">
    <property type="entry name" value="ATP-DEPENDENT RNA HELICASE DBPA"/>
    <property type="match status" value="1"/>
</dbReference>
<keyword evidence="4 12" id="KW-0547">Nucleotide-binding</keyword>
<evidence type="ECO:0000256" key="8">
    <source>
        <dbReference type="ARBA" id="ARBA00023242"/>
    </source>
</evidence>
<dbReference type="Pfam" id="PF00270">
    <property type="entry name" value="DEAD"/>
    <property type="match status" value="1"/>
</dbReference>
<dbReference type="FunFam" id="3.40.50.300:FF:000842">
    <property type="entry name" value="ATP-dependent RNA helicase DRS1"/>
    <property type="match status" value="1"/>
</dbReference>
<feature type="compositionally biased region" description="Basic and acidic residues" evidence="13">
    <location>
        <begin position="607"/>
        <end position="622"/>
    </location>
</feature>
<comment type="catalytic activity">
    <reaction evidence="10">
        <text>ATP + H2O = ADP + phosphate + H(+)</text>
        <dbReference type="Rhea" id="RHEA:13065"/>
        <dbReference type="ChEBI" id="CHEBI:15377"/>
        <dbReference type="ChEBI" id="CHEBI:15378"/>
        <dbReference type="ChEBI" id="CHEBI:30616"/>
        <dbReference type="ChEBI" id="CHEBI:43474"/>
        <dbReference type="ChEBI" id="CHEBI:456216"/>
        <dbReference type="EC" id="3.6.4.13"/>
    </reaction>
</comment>
<dbReference type="CDD" id="cd17947">
    <property type="entry name" value="DEADc_DDX27"/>
    <property type="match status" value="1"/>
</dbReference>
<dbReference type="SMART" id="SM00490">
    <property type="entry name" value="HELICc"/>
    <property type="match status" value="1"/>
</dbReference>
<dbReference type="InterPro" id="IPR014014">
    <property type="entry name" value="RNA_helicase_DEAD_Q_motif"/>
</dbReference>
<dbReference type="PROSITE" id="PS51192">
    <property type="entry name" value="HELICASE_ATP_BIND_1"/>
    <property type="match status" value="1"/>
</dbReference>
<evidence type="ECO:0000256" key="6">
    <source>
        <dbReference type="ARBA" id="ARBA00022806"/>
    </source>
</evidence>
<comment type="similarity">
    <text evidence="9">Belongs to the DEAD box helicase family. DDX27/DRS1 subfamily.</text>
</comment>
<dbReference type="Proteomes" id="UP000663828">
    <property type="component" value="Unassembled WGS sequence"/>
</dbReference>
<evidence type="ECO:0000256" key="7">
    <source>
        <dbReference type="ARBA" id="ARBA00022840"/>
    </source>
</evidence>
<dbReference type="GO" id="GO:0005524">
    <property type="term" value="F:ATP binding"/>
    <property type="evidence" value="ECO:0007669"/>
    <property type="project" value="UniProtKB-KW"/>
</dbReference>
<dbReference type="SUPFAM" id="SSF52540">
    <property type="entry name" value="P-loop containing nucleoside triphosphate hydrolases"/>
    <property type="match status" value="1"/>
</dbReference>
<evidence type="ECO:0000256" key="3">
    <source>
        <dbReference type="ARBA" id="ARBA00022517"/>
    </source>
</evidence>
<proteinExistence type="inferred from homology"/>
<evidence type="ECO:0000256" key="5">
    <source>
        <dbReference type="ARBA" id="ARBA00022801"/>
    </source>
</evidence>
<evidence type="ECO:0000256" key="11">
    <source>
        <dbReference type="PROSITE-ProRule" id="PRU00552"/>
    </source>
</evidence>
<dbReference type="PANTHER" id="PTHR47959">
    <property type="entry name" value="ATP-DEPENDENT RNA HELICASE RHLE-RELATED"/>
    <property type="match status" value="1"/>
</dbReference>
<evidence type="ECO:0000256" key="4">
    <source>
        <dbReference type="ARBA" id="ARBA00022741"/>
    </source>
</evidence>
<feature type="compositionally biased region" description="Low complexity" evidence="13">
    <location>
        <begin position="697"/>
        <end position="706"/>
    </location>
</feature>
<keyword evidence="7 12" id="KW-0067">ATP-binding</keyword>
<evidence type="ECO:0000256" key="10">
    <source>
        <dbReference type="ARBA" id="ARBA00047984"/>
    </source>
</evidence>
<dbReference type="CDD" id="cd18787">
    <property type="entry name" value="SF2_C_DEAD"/>
    <property type="match status" value="1"/>
</dbReference>
<evidence type="ECO:0000256" key="1">
    <source>
        <dbReference type="ARBA" id="ARBA00004604"/>
    </source>
</evidence>
<dbReference type="InterPro" id="IPR027417">
    <property type="entry name" value="P-loop_NTPase"/>
</dbReference>
<evidence type="ECO:0000313" key="17">
    <source>
        <dbReference type="EMBL" id="CAF0957832.1"/>
    </source>
</evidence>
<keyword evidence="8" id="KW-0539">Nucleus</keyword>
<reference evidence="17" key="1">
    <citation type="submission" date="2021-02" db="EMBL/GenBank/DDBJ databases">
        <authorList>
            <person name="Nowell W R."/>
        </authorList>
    </citation>
    <scope>NUCLEOTIDE SEQUENCE</scope>
</reference>
<feature type="region of interest" description="Disordered" evidence="13">
    <location>
        <begin position="66"/>
        <end position="166"/>
    </location>
</feature>
<feature type="region of interest" description="Disordered" evidence="13">
    <location>
        <begin position="590"/>
        <end position="706"/>
    </location>
</feature>
<dbReference type="Gene3D" id="3.40.50.300">
    <property type="entry name" value="P-loop containing nucleotide triphosphate hydrolases"/>
    <property type="match status" value="2"/>
</dbReference>
<comment type="subcellular location">
    <subcellularLocation>
        <location evidence="1">Nucleus</location>
        <location evidence="1">Nucleolus</location>
    </subcellularLocation>
</comment>
<dbReference type="SMART" id="SM00487">
    <property type="entry name" value="DEXDc"/>
    <property type="match status" value="1"/>
</dbReference>
<dbReference type="PROSITE" id="PS51194">
    <property type="entry name" value="HELICASE_CTER"/>
    <property type="match status" value="1"/>
</dbReference>
<feature type="compositionally biased region" description="Acidic residues" evidence="13">
    <location>
        <begin position="121"/>
        <end position="136"/>
    </location>
</feature>
<dbReference type="AlphaFoldDB" id="A0A814DPR4"/>
<dbReference type="GO" id="GO:0003676">
    <property type="term" value="F:nucleic acid binding"/>
    <property type="evidence" value="ECO:0007669"/>
    <property type="project" value="InterPro"/>
</dbReference>
<dbReference type="InterPro" id="IPR050079">
    <property type="entry name" value="DEAD_box_RNA_helicase"/>
</dbReference>
<feature type="compositionally biased region" description="Acidic residues" evidence="13">
    <location>
        <begin position="17"/>
        <end position="35"/>
    </location>
</feature>
<dbReference type="InterPro" id="IPR014001">
    <property type="entry name" value="Helicase_ATP-bd"/>
</dbReference>
<feature type="compositionally biased region" description="Basic residues" evidence="13">
    <location>
        <begin position="145"/>
        <end position="154"/>
    </location>
</feature>
<dbReference type="InterPro" id="IPR000629">
    <property type="entry name" value="RNA-helicase_DEAD-box_CS"/>
</dbReference>
<evidence type="ECO:0000259" key="14">
    <source>
        <dbReference type="PROSITE" id="PS51192"/>
    </source>
</evidence>
<dbReference type="EC" id="3.6.4.13" evidence="2"/>
<feature type="domain" description="Helicase C-terminal" evidence="15">
    <location>
        <begin position="389"/>
        <end position="569"/>
    </location>
</feature>
<name>A0A814DPR4_ADIRI</name>
<evidence type="ECO:0000256" key="2">
    <source>
        <dbReference type="ARBA" id="ARBA00012552"/>
    </source>
</evidence>
<feature type="compositionally biased region" description="Basic and acidic residues" evidence="13">
    <location>
        <begin position="109"/>
        <end position="120"/>
    </location>
</feature>
<evidence type="ECO:0000256" key="13">
    <source>
        <dbReference type="SAM" id="MobiDB-lite"/>
    </source>
</evidence>
<feature type="short sequence motif" description="Q motif" evidence="11">
    <location>
        <begin position="171"/>
        <end position="199"/>
    </location>
</feature>
<feature type="domain" description="Helicase ATP-binding" evidence="14">
    <location>
        <begin position="202"/>
        <end position="378"/>
    </location>
</feature>
<feature type="compositionally biased region" description="Basic and acidic residues" evidence="13">
    <location>
        <begin position="666"/>
        <end position="680"/>
    </location>
</feature>
<feature type="region of interest" description="Disordered" evidence="13">
    <location>
        <begin position="1"/>
        <end position="38"/>
    </location>
</feature>
<feature type="domain" description="DEAD-box RNA helicase Q" evidence="16">
    <location>
        <begin position="171"/>
        <end position="199"/>
    </location>
</feature>
<evidence type="ECO:0000256" key="9">
    <source>
        <dbReference type="ARBA" id="ARBA00043999"/>
    </source>
</evidence>
<keyword evidence="3" id="KW-0690">Ribosome biogenesis</keyword>
<dbReference type="GO" id="GO:0005829">
    <property type="term" value="C:cytosol"/>
    <property type="evidence" value="ECO:0007669"/>
    <property type="project" value="TreeGrafter"/>
</dbReference>
<dbReference type="EMBL" id="CAJNOR010000597">
    <property type="protein sequence ID" value="CAF0957832.1"/>
    <property type="molecule type" value="Genomic_DNA"/>
</dbReference>
<dbReference type="Pfam" id="PF00271">
    <property type="entry name" value="Helicase_C"/>
    <property type="match status" value="1"/>
</dbReference>
<feature type="compositionally biased region" description="Basic and acidic residues" evidence="13">
    <location>
        <begin position="633"/>
        <end position="658"/>
    </location>
</feature>
<dbReference type="GO" id="GO:0016787">
    <property type="term" value="F:hydrolase activity"/>
    <property type="evidence" value="ECO:0007669"/>
    <property type="project" value="UniProtKB-KW"/>
</dbReference>
<dbReference type="PROSITE" id="PS51195">
    <property type="entry name" value="Q_MOTIF"/>
    <property type="match status" value="1"/>
</dbReference>
<organism evidence="17 18">
    <name type="scientific">Adineta ricciae</name>
    <name type="common">Rotifer</name>
    <dbReference type="NCBI Taxonomy" id="249248"/>
    <lineage>
        <taxon>Eukaryota</taxon>
        <taxon>Metazoa</taxon>
        <taxon>Spiralia</taxon>
        <taxon>Gnathifera</taxon>
        <taxon>Rotifera</taxon>
        <taxon>Eurotatoria</taxon>
        <taxon>Bdelloidea</taxon>
        <taxon>Adinetida</taxon>
        <taxon>Adinetidae</taxon>
        <taxon>Adineta</taxon>
    </lineage>
</organism>
<feature type="compositionally biased region" description="Polar residues" evidence="13">
    <location>
        <begin position="590"/>
        <end position="603"/>
    </location>
</feature>
<gene>
    <name evidence="17" type="ORF">XAT740_LOCUS11017</name>
</gene>
<comment type="caution">
    <text evidence="17">The sequence shown here is derived from an EMBL/GenBank/DDBJ whole genome shotgun (WGS) entry which is preliminary data.</text>
</comment>
<evidence type="ECO:0000259" key="15">
    <source>
        <dbReference type="PROSITE" id="PS51194"/>
    </source>
</evidence>
<evidence type="ECO:0000313" key="18">
    <source>
        <dbReference type="Proteomes" id="UP000663828"/>
    </source>
</evidence>
<dbReference type="PROSITE" id="PS00039">
    <property type="entry name" value="DEAD_ATP_HELICASE"/>
    <property type="match status" value="1"/>
</dbReference>
<keyword evidence="18" id="KW-1185">Reference proteome</keyword>
<dbReference type="GO" id="GO:0006364">
    <property type="term" value="P:rRNA processing"/>
    <property type="evidence" value="ECO:0007669"/>
    <property type="project" value="UniProtKB-ARBA"/>
</dbReference>
<evidence type="ECO:0000259" key="16">
    <source>
        <dbReference type="PROSITE" id="PS51195"/>
    </source>
</evidence>
<feature type="compositionally biased region" description="Basic and acidic residues" evidence="13">
    <location>
        <begin position="68"/>
        <end position="85"/>
    </location>
</feature>
<evidence type="ECO:0000256" key="12">
    <source>
        <dbReference type="RuleBase" id="RU000492"/>
    </source>
</evidence>
<sequence>MPGRNDDPLALIPTIADDSDVPDLDGPDEDDEEEEVVAKPRAHKLAQATKGKSMDFDEQFQFVLDDPDDKRMLKGKDSNDNDQLKTRGQLSTIDEKIAEIRNRRKKKTKSESVVEEKPANDDLEDESYEMEIEPDSAADKMKVKEAKKKKSGKNKQKDEFFEESPPFNPDQVFSDMKISRPLLKALSAMGLHSPTPIQAATVPIALLGRDLCACAVTGSGKTIAFSLPILERLLYKPHQTAPCTRVLVLAPTRELCVQIHQVFRQLTQFAHNITCCLSTGGLDLKSQEAALRLQPDIVIATPGRLIDHIHNSPTFTLQNIEILVLDEADRMLDEYYFEQMKEVISNCSRTRQTMLFSATMTDQIKDLIQVSLNRPIRLFIDDNQSVAPYLRQEFIRVREHREGDREAIVTALLTRNFHDRVIVFAQTKRQCHRMHVMLGLLGLKVGELHGDLSQTQRLDTLRRFKNEEIDILLATDLAARGLDIENVKTVINFILPNTLKHYIHRVGRTARAGKTGRSISLVGENERQLLKDILKTCKVPAKMRIIPQEIVQMFRSKLEELEPDIEEILKMEYGEKMINSCETQINKAEQQLKQGKTAGTTPSREWFQSRKERKNEQDKLRLDSYNGKKKKLSKEEREKIEKTKANPKTADDRVKFEMQKVAQFRSRQEKDTPKRSRDTSSFETDMTNDKPQRKSKSVPPTKKSKR</sequence>
<accession>A0A814DPR4</accession>
<keyword evidence="6 12" id="KW-0347">Helicase</keyword>
<protein>
    <recommendedName>
        <fullName evidence="2">RNA helicase</fullName>
        <ecNumber evidence="2">3.6.4.13</ecNumber>
    </recommendedName>
</protein>
<keyword evidence="5 12" id="KW-0378">Hydrolase</keyword>